<sequence>MDYNPYLNAEERHGHEFNCPLCNEQNSINDPGTLSACTHCKAPLSSNAKHAFKVGLAFAVTLFACGLLALWFTVEEPSIELVIPPLLLSYYTGRYLYHSRIVVAPILQEQTAPPKAKVVRNKKSRHAKK</sequence>
<dbReference type="EMBL" id="CP000680">
    <property type="protein sequence ID" value="ABP86864.1"/>
    <property type="molecule type" value="Genomic_DNA"/>
</dbReference>
<protein>
    <submittedName>
        <fullName evidence="2">Uncharacterized protein</fullName>
    </submittedName>
</protein>
<reference evidence="2" key="1">
    <citation type="submission" date="2007-04" db="EMBL/GenBank/DDBJ databases">
        <title>Complete sequence of Pseudomonas mendocina ymp.</title>
        <authorList>
            <consortium name="US DOE Joint Genome Institute"/>
            <person name="Copeland A."/>
            <person name="Lucas S."/>
            <person name="Lapidus A."/>
            <person name="Barry K."/>
            <person name="Glavina del Rio T."/>
            <person name="Dalin E."/>
            <person name="Tice H."/>
            <person name="Pitluck S."/>
            <person name="Kiss H."/>
            <person name="Brettin T."/>
            <person name="Detter J.C."/>
            <person name="Bruce D."/>
            <person name="Han C."/>
            <person name="Schmutz J."/>
            <person name="Larimer F."/>
            <person name="Land M."/>
            <person name="Hauser L."/>
            <person name="Kyrpides N."/>
            <person name="Mikhailova N."/>
            <person name="Hersman L."/>
            <person name="Dubois J."/>
            <person name="Maurice P."/>
            <person name="Richardson P."/>
        </authorList>
    </citation>
    <scope>NUCLEOTIDE SEQUENCE [LARGE SCALE GENOMIC DNA]</scope>
    <source>
        <strain evidence="2">Ymp</strain>
    </source>
</reference>
<evidence type="ECO:0000313" key="2">
    <source>
        <dbReference type="EMBL" id="ABP86864.1"/>
    </source>
</evidence>
<dbReference type="KEGG" id="pmy:Pmen_4117"/>
<feature type="transmembrane region" description="Helical" evidence="1">
    <location>
        <begin position="54"/>
        <end position="74"/>
    </location>
</feature>
<organism evidence="2">
    <name type="scientific">Ectopseudomonas mendocina (strain ymp)</name>
    <name type="common">Pseudomonas mendocina</name>
    <dbReference type="NCBI Taxonomy" id="399739"/>
    <lineage>
        <taxon>Bacteria</taxon>
        <taxon>Pseudomonadati</taxon>
        <taxon>Pseudomonadota</taxon>
        <taxon>Gammaproteobacteria</taxon>
        <taxon>Pseudomonadales</taxon>
        <taxon>Pseudomonadaceae</taxon>
        <taxon>Ectopseudomonas</taxon>
    </lineage>
</organism>
<dbReference type="HOGENOM" id="CLU_1946942_0_0_6"/>
<accession>A4XZU8</accession>
<gene>
    <name evidence="2" type="ordered locus">Pmen_4117</name>
</gene>
<keyword evidence="1" id="KW-1133">Transmembrane helix</keyword>
<proteinExistence type="predicted"/>
<keyword evidence="1" id="KW-0472">Membrane</keyword>
<dbReference type="STRING" id="399739.Pmen_4117"/>
<evidence type="ECO:0000256" key="1">
    <source>
        <dbReference type="SAM" id="Phobius"/>
    </source>
</evidence>
<name>A4XZU8_ECTM1</name>
<dbReference type="AlphaFoldDB" id="A4XZU8"/>
<keyword evidence="1" id="KW-0812">Transmembrane</keyword>